<evidence type="ECO:0000313" key="6">
    <source>
        <dbReference type="Proteomes" id="UP001596174"/>
    </source>
</evidence>
<comment type="caution">
    <text evidence="5">The sequence shown here is derived from an EMBL/GenBank/DDBJ whole genome shotgun (WGS) entry which is preliminary data.</text>
</comment>
<evidence type="ECO:0000313" key="5">
    <source>
        <dbReference type="EMBL" id="MFC5910819.1"/>
    </source>
</evidence>
<keyword evidence="6" id="KW-1185">Reference proteome</keyword>
<dbReference type="InterPro" id="IPR000182">
    <property type="entry name" value="GNAT_dom"/>
</dbReference>
<evidence type="ECO:0000256" key="1">
    <source>
        <dbReference type="ARBA" id="ARBA00022679"/>
    </source>
</evidence>
<dbReference type="SUPFAM" id="SSF55729">
    <property type="entry name" value="Acyl-CoA N-acyltransferases (Nat)"/>
    <property type="match status" value="1"/>
</dbReference>
<keyword evidence="2" id="KW-0012">Acyltransferase</keyword>
<protein>
    <submittedName>
        <fullName evidence="5">GNAT family N-acetyltransferase</fullName>
    </submittedName>
</protein>
<feature type="region of interest" description="Disordered" evidence="3">
    <location>
        <begin position="175"/>
        <end position="195"/>
    </location>
</feature>
<evidence type="ECO:0000256" key="3">
    <source>
        <dbReference type="SAM" id="MobiDB-lite"/>
    </source>
</evidence>
<sequence>MPAHTLETRRTVLADPLVQPLLRELEYEYSTRYPAVARTEGARSELERYPAEEFEPARGGLLLLLLEQGVPVAGGAYRRYDARTAELKRIWTAAAHRRRGLARRVVAELEREAAAAGYTRVYLTTGPRQPEARGLYLSTGYTPLFDLDADPETVGPLPFAKHLLPARPPLTAADFRPLPRVDFGPRPDAPAAGDN</sequence>
<feature type="domain" description="N-acetyltransferase" evidence="4">
    <location>
        <begin position="20"/>
        <end position="164"/>
    </location>
</feature>
<gene>
    <name evidence="5" type="ORF">ACFP3V_26890</name>
</gene>
<organism evidence="5 6">
    <name type="scientific">Streptacidiphilus monticola</name>
    <dbReference type="NCBI Taxonomy" id="2161674"/>
    <lineage>
        <taxon>Bacteria</taxon>
        <taxon>Bacillati</taxon>
        <taxon>Actinomycetota</taxon>
        <taxon>Actinomycetes</taxon>
        <taxon>Kitasatosporales</taxon>
        <taxon>Streptomycetaceae</taxon>
        <taxon>Streptacidiphilus</taxon>
    </lineage>
</organism>
<accession>A0ABW1GAZ4</accession>
<dbReference type="Proteomes" id="UP001596174">
    <property type="component" value="Unassembled WGS sequence"/>
</dbReference>
<dbReference type="EMBL" id="JBHSQJ010000137">
    <property type="protein sequence ID" value="MFC5910819.1"/>
    <property type="molecule type" value="Genomic_DNA"/>
</dbReference>
<dbReference type="InterPro" id="IPR050832">
    <property type="entry name" value="Bact_Acetyltransf"/>
</dbReference>
<evidence type="ECO:0000259" key="4">
    <source>
        <dbReference type="PROSITE" id="PS51186"/>
    </source>
</evidence>
<dbReference type="CDD" id="cd04301">
    <property type="entry name" value="NAT_SF"/>
    <property type="match status" value="1"/>
</dbReference>
<dbReference type="PANTHER" id="PTHR43877">
    <property type="entry name" value="AMINOALKYLPHOSPHONATE N-ACETYLTRANSFERASE-RELATED-RELATED"/>
    <property type="match status" value="1"/>
</dbReference>
<name>A0ABW1GAZ4_9ACTN</name>
<dbReference type="Pfam" id="PF00583">
    <property type="entry name" value="Acetyltransf_1"/>
    <property type="match status" value="1"/>
</dbReference>
<evidence type="ECO:0000256" key="2">
    <source>
        <dbReference type="ARBA" id="ARBA00023315"/>
    </source>
</evidence>
<reference evidence="6" key="1">
    <citation type="journal article" date="2019" name="Int. J. Syst. Evol. Microbiol.">
        <title>The Global Catalogue of Microorganisms (GCM) 10K type strain sequencing project: providing services to taxonomists for standard genome sequencing and annotation.</title>
        <authorList>
            <consortium name="The Broad Institute Genomics Platform"/>
            <consortium name="The Broad Institute Genome Sequencing Center for Infectious Disease"/>
            <person name="Wu L."/>
            <person name="Ma J."/>
        </authorList>
    </citation>
    <scope>NUCLEOTIDE SEQUENCE [LARGE SCALE GENOMIC DNA]</scope>
    <source>
        <strain evidence="6">JCM 4816</strain>
    </source>
</reference>
<dbReference type="InterPro" id="IPR016181">
    <property type="entry name" value="Acyl_CoA_acyltransferase"/>
</dbReference>
<keyword evidence="1" id="KW-0808">Transferase</keyword>
<dbReference type="Gene3D" id="3.40.630.30">
    <property type="match status" value="1"/>
</dbReference>
<proteinExistence type="predicted"/>
<dbReference type="PANTHER" id="PTHR43877:SF2">
    <property type="entry name" value="AMINOALKYLPHOSPHONATE N-ACETYLTRANSFERASE-RELATED"/>
    <property type="match status" value="1"/>
</dbReference>
<dbReference type="PROSITE" id="PS51186">
    <property type="entry name" value="GNAT"/>
    <property type="match status" value="1"/>
</dbReference>
<dbReference type="RefSeq" id="WP_380588674.1">
    <property type="nucleotide sequence ID" value="NZ_JBHSQJ010000137.1"/>
</dbReference>